<evidence type="ECO:0000313" key="2">
    <source>
        <dbReference type="Proteomes" id="UP000479710"/>
    </source>
</evidence>
<reference evidence="1 2" key="1">
    <citation type="submission" date="2019-11" db="EMBL/GenBank/DDBJ databases">
        <title>Whole genome sequence of Oryza granulata.</title>
        <authorList>
            <person name="Li W."/>
        </authorList>
    </citation>
    <scope>NUCLEOTIDE SEQUENCE [LARGE SCALE GENOMIC DNA]</scope>
    <source>
        <strain evidence="2">cv. Menghai</strain>
        <tissue evidence="1">Leaf</tissue>
    </source>
</reference>
<gene>
    <name evidence="1" type="ORF">E2562_030717</name>
</gene>
<dbReference type="Proteomes" id="UP000479710">
    <property type="component" value="Unassembled WGS sequence"/>
</dbReference>
<dbReference type="AlphaFoldDB" id="A0A6G1CVA0"/>
<accession>A0A6G1CVA0</accession>
<keyword evidence="2" id="KW-1185">Reference proteome</keyword>
<comment type="caution">
    <text evidence="1">The sequence shown here is derived from an EMBL/GenBank/DDBJ whole genome shotgun (WGS) entry which is preliminary data.</text>
</comment>
<dbReference type="EMBL" id="SPHZ02000008">
    <property type="protein sequence ID" value="KAF0904021.1"/>
    <property type="molecule type" value="Genomic_DNA"/>
</dbReference>
<evidence type="ECO:0000313" key="1">
    <source>
        <dbReference type="EMBL" id="KAF0904021.1"/>
    </source>
</evidence>
<sequence length="89" mass="9822">IGRFRSLHGHQRGQVHSPFLISDSLLMPLPMNTEVDHATPRGCWGRRRPTPLNCPHYCMVGWRQRHVSGGSALEEVLGAGRNSGHCLAG</sequence>
<proteinExistence type="predicted"/>
<protein>
    <submittedName>
        <fullName evidence="1">Uncharacterized protein</fullName>
    </submittedName>
</protein>
<organism evidence="1 2">
    <name type="scientific">Oryza meyeriana var. granulata</name>
    <dbReference type="NCBI Taxonomy" id="110450"/>
    <lineage>
        <taxon>Eukaryota</taxon>
        <taxon>Viridiplantae</taxon>
        <taxon>Streptophyta</taxon>
        <taxon>Embryophyta</taxon>
        <taxon>Tracheophyta</taxon>
        <taxon>Spermatophyta</taxon>
        <taxon>Magnoliopsida</taxon>
        <taxon>Liliopsida</taxon>
        <taxon>Poales</taxon>
        <taxon>Poaceae</taxon>
        <taxon>BOP clade</taxon>
        <taxon>Oryzoideae</taxon>
        <taxon>Oryzeae</taxon>
        <taxon>Oryzinae</taxon>
        <taxon>Oryza</taxon>
        <taxon>Oryza meyeriana</taxon>
    </lineage>
</organism>
<feature type="non-terminal residue" evidence="1">
    <location>
        <position position="1"/>
    </location>
</feature>
<name>A0A6G1CVA0_9ORYZ</name>